<dbReference type="RefSeq" id="WP_090548465.1">
    <property type="nucleotide sequence ID" value="NZ_FNSR01000002.1"/>
</dbReference>
<dbReference type="PROSITE" id="PS00622">
    <property type="entry name" value="HTH_LUXR_1"/>
    <property type="match status" value="1"/>
</dbReference>
<keyword evidence="2" id="KW-0597">Phosphoprotein</keyword>
<dbReference type="PANTHER" id="PTHR43214">
    <property type="entry name" value="TWO-COMPONENT RESPONSE REGULATOR"/>
    <property type="match status" value="1"/>
</dbReference>
<dbReference type="PROSITE" id="PS50110">
    <property type="entry name" value="RESPONSE_REGULATORY"/>
    <property type="match status" value="1"/>
</dbReference>
<dbReference type="InterPro" id="IPR016032">
    <property type="entry name" value="Sig_transdc_resp-reg_C-effctor"/>
</dbReference>
<evidence type="ECO:0000259" key="4">
    <source>
        <dbReference type="PROSITE" id="PS50110"/>
    </source>
</evidence>
<dbReference type="InterPro" id="IPR000792">
    <property type="entry name" value="Tscrpt_reg_LuxR_C"/>
</dbReference>
<dbReference type="GO" id="GO:0006355">
    <property type="term" value="P:regulation of DNA-templated transcription"/>
    <property type="evidence" value="ECO:0007669"/>
    <property type="project" value="InterPro"/>
</dbReference>
<dbReference type="OrthoDB" id="9816469at2"/>
<evidence type="ECO:0000313" key="5">
    <source>
        <dbReference type="EMBL" id="SEM10036.1"/>
    </source>
</evidence>
<dbReference type="SMART" id="SM00448">
    <property type="entry name" value="REC"/>
    <property type="match status" value="1"/>
</dbReference>
<sequence length="224" mass="24667">MNPATMLLIDDHPLFRRGLAEFFNATGEFHVVGEASGGRQGISLAWQLKPALVLIDLHMPGLDGLQVLDELKQLELDCVKVLLSAAMDRTELRAAMRLGANGYMLKESEPEMLLAYVRSCMQGVMVFDDDLARLLADEQDSAGETTHARLSGLTVREAQTLTLIAEGMSNKQIARQLGISDGTVKVYVKNLLRKRDAKTRLELAASVHRRGLDQPQEVAGDELQ</sequence>
<dbReference type="Proteomes" id="UP000199120">
    <property type="component" value="Unassembled WGS sequence"/>
</dbReference>
<reference evidence="6" key="1">
    <citation type="submission" date="2016-10" db="EMBL/GenBank/DDBJ databases">
        <authorList>
            <person name="Varghese N."/>
            <person name="Submissions S."/>
        </authorList>
    </citation>
    <scope>NUCLEOTIDE SEQUENCE [LARGE SCALE GENOMIC DNA]</scope>
    <source>
        <strain evidence="6">LMG 26416</strain>
    </source>
</reference>
<feature type="modified residue" description="4-aspartylphosphate" evidence="2">
    <location>
        <position position="56"/>
    </location>
</feature>
<dbReference type="InterPro" id="IPR039420">
    <property type="entry name" value="WalR-like"/>
</dbReference>
<dbReference type="GO" id="GO:0000160">
    <property type="term" value="P:phosphorelay signal transduction system"/>
    <property type="evidence" value="ECO:0007669"/>
    <property type="project" value="InterPro"/>
</dbReference>
<feature type="domain" description="HTH luxR-type" evidence="3">
    <location>
        <begin position="146"/>
        <end position="211"/>
    </location>
</feature>
<feature type="domain" description="Response regulatory" evidence="4">
    <location>
        <begin position="5"/>
        <end position="121"/>
    </location>
</feature>
<dbReference type="PANTHER" id="PTHR43214:SF38">
    <property type="entry name" value="NITRATE_NITRITE RESPONSE REGULATOR PROTEIN NARL"/>
    <property type="match status" value="1"/>
</dbReference>
<accession>A0A1H7VLB7</accession>
<dbReference type="EMBL" id="FOAJ01000026">
    <property type="protein sequence ID" value="SEM10036.1"/>
    <property type="molecule type" value="Genomic_DNA"/>
</dbReference>
<dbReference type="SUPFAM" id="SSF52172">
    <property type="entry name" value="CheY-like"/>
    <property type="match status" value="1"/>
</dbReference>
<keyword evidence="6" id="KW-1185">Reference proteome</keyword>
<dbReference type="PROSITE" id="PS50043">
    <property type="entry name" value="HTH_LUXR_2"/>
    <property type="match status" value="1"/>
</dbReference>
<organism evidence="5 6">
    <name type="scientific">Paraburkholderia caballeronis</name>
    <dbReference type="NCBI Taxonomy" id="416943"/>
    <lineage>
        <taxon>Bacteria</taxon>
        <taxon>Pseudomonadati</taxon>
        <taxon>Pseudomonadota</taxon>
        <taxon>Betaproteobacteria</taxon>
        <taxon>Burkholderiales</taxon>
        <taxon>Burkholderiaceae</taxon>
        <taxon>Paraburkholderia</taxon>
    </lineage>
</organism>
<dbReference type="SUPFAM" id="SSF46894">
    <property type="entry name" value="C-terminal effector domain of the bipartite response regulators"/>
    <property type="match status" value="1"/>
</dbReference>
<dbReference type="InterPro" id="IPR001789">
    <property type="entry name" value="Sig_transdc_resp-reg_receiver"/>
</dbReference>
<dbReference type="GO" id="GO:0003677">
    <property type="term" value="F:DNA binding"/>
    <property type="evidence" value="ECO:0007669"/>
    <property type="project" value="UniProtKB-KW"/>
</dbReference>
<dbReference type="Pfam" id="PF00072">
    <property type="entry name" value="Response_reg"/>
    <property type="match status" value="1"/>
</dbReference>
<dbReference type="CDD" id="cd06170">
    <property type="entry name" value="LuxR_C_like"/>
    <property type="match status" value="1"/>
</dbReference>
<dbReference type="Gene3D" id="3.40.50.2300">
    <property type="match status" value="1"/>
</dbReference>
<proteinExistence type="predicted"/>
<name>A0A1H7VLB7_9BURK</name>
<dbReference type="STRING" id="416943.SAMN05445871_4317"/>
<dbReference type="Pfam" id="PF00196">
    <property type="entry name" value="GerE"/>
    <property type="match status" value="1"/>
</dbReference>
<dbReference type="SMART" id="SM00421">
    <property type="entry name" value="HTH_LUXR"/>
    <property type="match status" value="1"/>
</dbReference>
<dbReference type="AlphaFoldDB" id="A0A1H7VLB7"/>
<evidence type="ECO:0000259" key="3">
    <source>
        <dbReference type="PROSITE" id="PS50043"/>
    </source>
</evidence>
<gene>
    <name evidence="5" type="ORF">SAMN05192542_1265</name>
</gene>
<evidence type="ECO:0000313" key="6">
    <source>
        <dbReference type="Proteomes" id="UP000199120"/>
    </source>
</evidence>
<dbReference type="PRINTS" id="PR00038">
    <property type="entry name" value="HTHLUXR"/>
</dbReference>
<evidence type="ECO:0000256" key="1">
    <source>
        <dbReference type="ARBA" id="ARBA00023125"/>
    </source>
</evidence>
<keyword evidence="1" id="KW-0238">DNA-binding</keyword>
<evidence type="ECO:0000256" key="2">
    <source>
        <dbReference type="PROSITE-ProRule" id="PRU00169"/>
    </source>
</evidence>
<protein>
    <submittedName>
        <fullName evidence="5">Two component transcriptional regulator, LuxR family</fullName>
    </submittedName>
</protein>
<dbReference type="InterPro" id="IPR011006">
    <property type="entry name" value="CheY-like_superfamily"/>
</dbReference>